<evidence type="ECO:0000313" key="5">
    <source>
        <dbReference type="EMBL" id="CAG8534480.1"/>
    </source>
</evidence>
<dbReference type="InterPro" id="IPR029451">
    <property type="entry name" value="RICTOR_M"/>
</dbReference>
<dbReference type="InterPro" id="IPR028268">
    <property type="entry name" value="Pianissimo_fam"/>
</dbReference>
<organism evidence="5 6">
    <name type="scientific">Diversispora eburnea</name>
    <dbReference type="NCBI Taxonomy" id="1213867"/>
    <lineage>
        <taxon>Eukaryota</taxon>
        <taxon>Fungi</taxon>
        <taxon>Fungi incertae sedis</taxon>
        <taxon>Mucoromycota</taxon>
        <taxon>Glomeromycotina</taxon>
        <taxon>Glomeromycetes</taxon>
        <taxon>Diversisporales</taxon>
        <taxon>Diversisporaceae</taxon>
        <taxon>Diversispora</taxon>
    </lineage>
</organism>
<comment type="caution">
    <text evidence="5">The sequence shown here is derived from an EMBL/GenBank/DDBJ whole genome shotgun (WGS) entry which is preliminary data.</text>
</comment>
<dbReference type="SMART" id="SM01310">
    <property type="entry name" value="RICTOR_V"/>
    <property type="match status" value="1"/>
</dbReference>
<dbReference type="Pfam" id="PF14664">
    <property type="entry name" value="RICTOR_N"/>
    <property type="match status" value="1"/>
</dbReference>
<evidence type="ECO:0000259" key="4">
    <source>
        <dbReference type="SMART" id="SM01310"/>
    </source>
</evidence>
<dbReference type="SMART" id="SM01303">
    <property type="entry name" value="RasGEF_N_2"/>
    <property type="match status" value="1"/>
</dbReference>
<dbReference type="Pfam" id="PF14666">
    <property type="entry name" value="RICTOR_M"/>
    <property type="match status" value="1"/>
</dbReference>
<dbReference type="InterPro" id="IPR029452">
    <property type="entry name" value="RICTOR_V"/>
</dbReference>
<dbReference type="SMART" id="SM01308">
    <property type="entry name" value="RICTOR_N"/>
    <property type="match status" value="1"/>
</dbReference>
<protein>
    <submittedName>
        <fullName evidence="5">9469_t:CDS:1</fullName>
    </submittedName>
</protein>
<gene>
    <name evidence="5" type="ORF">DEBURN_LOCUS6302</name>
</gene>
<dbReference type="Pfam" id="PF14663">
    <property type="entry name" value="RasGEF_N_2"/>
    <property type="match status" value="1"/>
</dbReference>
<dbReference type="EMBL" id="CAJVPK010000634">
    <property type="protein sequence ID" value="CAG8534480.1"/>
    <property type="molecule type" value="Genomic_DNA"/>
</dbReference>
<dbReference type="PANTHER" id="PTHR13298">
    <property type="entry name" value="CYTOSOLIC REGULATOR PIANISSIMO"/>
    <property type="match status" value="1"/>
</dbReference>
<dbReference type="PANTHER" id="PTHR13298:SF11">
    <property type="entry name" value="RAPAMYCIN-INSENSITIVE COMPANION OF MTOR"/>
    <property type="match status" value="1"/>
</dbReference>
<sequence>MTEVADGNNSMRSYRRRFAAFASDASSLRVRRNLIRQIESDVERDEDRTRTPAEIINDVLTCIQDRTEDPAIRVDKLGSLVRLIKNHERLKYTYPAEPFLRGLRFCVADSVKEVRVAGYRALRYLIADVTTLEQIVKLHYEIFFMRCVREQVLKIIRTFSDVPGGTKHISLGILRCIVSIVEQSDEKLRNICLETLAEIMIREPILISHCSGMRVLLQALIDGPFEIAEYLMVSLLYVVDTPNYRECIRPGVDLEIVLSGFTDACNKGPKYNQRIKASSRAITVLLKSWTGIIYLCMDNKQAIRSIVESFRITSDDTREIMLDMFFAIFRIKAPEWYPSFLSGKRLTIYGLSSPQDNNGEPPPNPLKCNDRLNLLDHHLVILLEIFIDAGLLDALVEIIEDKNQLLARRATLFIGEILQLANRLLSVNRSIKIQSLPKLFNLATKFDNEIVRHNATAALSHIDNLNRTRSRLQVVTELLQGPLLNPRRLEEAIKTKFMKRLLGFFRPNSRRFSEIERTPLWCTLITTLLANIDGVKYLESNKFLRQIAEGLNQLDPINGTFESEPLFSKERINSTLTAGYFTMIGVLSKFKDGVNELRSREDLIKAIITNLDYSLDGHPRILLSKVMTSGYKRVRLYATKHLGLILRTSPKKFNEWGIQLLITQLYDPAMEVCQMAVQVLEETCNQKENIELLVKLRPSLDNLGEVGNPLLLRFLSTSIGFKYLSESNYVEKEMDDWFQSRNQYYVTQLEVSLANALKLDGEENRAADDDDKDVKMHNFDGMTPAHFYGELTKTEEGCQLLREKGHFREFANFIREHGMEKSDTLIIYKLKSILWAVGNIGASKSGLQFLEEENIIKDIVYIAENSAVLSLKGTCFHVLGLISKTASGAKVMEDLGWESVYDSYTEIGSGLCYPINSQAFLSWSYKGFDSAPDLPIKHIVPSSQAERDLLRAMANLTNRILSSTGSKSLSKIRNQHPEVFTKLETYYKIVQMLASYHYRLPTRRLVSELFNVDFTAETFDQLDNLVETYNHLKVNGINNSHEKMTTNVVGGVNNQKLHQQRMSNFTRVHRGSDGVINVISECQVDPNAEEVVPKQDLKPLTVIRGFTAKNFF</sequence>
<dbReference type="InterPro" id="IPR016024">
    <property type="entry name" value="ARM-type_fold"/>
</dbReference>
<dbReference type="AlphaFoldDB" id="A0A9N9AKS2"/>
<dbReference type="InterPro" id="IPR028267">
    <property type="entry name" value="Pianissimo_N"/>
</dbReference>
<dbReference type="GO" id="GO:0031932">
    <property type="term" value="C:TORC2 complex"/>
    <property type="evidence" value="ECO:0007669"/>
    <property type="project" value="InterPro"/>
</dbReference>
<dbReference type="SMART" id="SM01307">
    <property type="entry name" value="RICTOR_M"/>
    <property type="match status" value="1"/>
</dbReference>
<dbReference type="InterPro" id="IPR011989">
    <property type="entry name" value="ARM-like"/>
</dbReference>
<accession>A0A9N9AKS2</accession>
<evidence type="ECO:0000256" key="1">
    <source>
        <dbReference type="ARBA" id="ARBA00008878"/>
    </source>
</evidence>
<dbReference type="GO" id="GO:0038203">
    <property type="term" value="P:TORC2 signaling"/>
    <property type="evidence" value="ECO:0007669"/>
    <property type="project" value="TreeGrafter"/>
</dbReference>
<dbReference type="OrthoDB" id="271111at2759"/>
<evidence type="ECO:0000259" key="2">
    <source>
        <dbReference type="SMART" id="SM01307"/>
    </source>
</evidence>
<feature type="domain" description="Rapamycin-insensitive companion of mTOR N-terminal" evidence="3">
    <location>
        <begin position="74"/>
        <end position="426"/>
    </location>
</feature>
<feature type="domain" description="Rapamycin-insensitive companion of mTOR" evidence="4">
    <location>
        <begin position="827"/>
        <end position="899"/>
    </location>
</feature>
<dbReference type="Pfam" id="PF14668">
    <property type="entry name" value="RICTOR_V"/>
    <property type="match status" value="1"/>
</dbReference>
<feature type="domain" description="Rapamycin-insensitive companion of mTOR middle" evidence="2">
    <location>
        <begin position="460"/>
        <end position="648"/>
    </location>
</feature>
<dbReference type="SUPFAM" id="SSF48371">
    <property type="entry name" value="ARM repeat"/>
    <property type="match status" value="1"/>
</dbReference>
<dbReference type="Gene3D" id="1.25.10.10">
    <property type="entry name" value="Leucine-rich Repeat Variant"/>
    <property type="match status" value="1"/>
</dbReference>
<evidence type="ECO:0000259" key="3">
    <source>
        <dbReference type="SMART" id="SM01308"/>
    </source>
</evidence>
<comment type="similarity">
    <text evidence="1">Belongs to the RICTOR family.</text>
</comment>
<name>A0A9N9AKS2_9GLOM</name>
<reference evidence="5" key="1">
    <citation type="submission" date="2021-06" db="EMBL/GenBank/DDBJ databases">
        <authorList>
            <person name="Kallberg Y."/>
            <person name="Tangrot J."/>
            <person name="Rosling A."/>
        </authorList>
    </citation>
    <scope>NUCLEOTIDE SEQUENCE</scope>
    <source>
        <strain evidence="5">AZ414A</strain>
    </source>
</reference>
<dbReference type="Proteomes" id="UP000789706">
    <property type="component" value="Unassembled WGS sequence"/>
</dbReference>
<dbReference type="InterPro" id="IPR029453">
    <property type="entry name" value="Rictor_IV"/>
</dbReference>
<proteinExistence type="inferred from homology"/>
<evidence type="ECO:0000313" key="6">
    <source>
        <dbReference type="Proteomes" id="UP000789706"/>
    </source>
</evidence>
<keyword evidence="6" id="KW-1185">Reference proteome</keyword>